<reference evidence="2 3" key="1">
    <citation type="submission" date="2018-06" db="EMBL/GenBank/DDBJ databases">
        <authorList>
            <consortium name="Pathogen Informatics"/>
            <person name="Doyle S."/>
        </authorList>
    </citation>
    <scope>NUCLEOTIDE SEQUENCE [LARGE SCALE GENOMIC DNA]</scope>
    <source>
        <strain evidence="2 3">NCTC12413</strain>
    </source>
</reference>
<name>A0A380CHZ6_9STAP</name>
<dbReference type="InterPro" id="IPR009520">
    <property type="entry name" value="DUF1140"/>
</dbReference>
<evidence type="ECO:0000313" key="4">
    <source>
        <dbReference type="Proteomes" id="UP000321598"/>
    </source>
</evidence>
<dbReference type="Proteomes" id="UP000321598">
    <property type="component" value="Unassembled WGS sequence"/>
</dbReference>
<gene>
    <name evidence="2" type="ORF">NCTC12413_01782</name>
    <name evidence="1" type="ORF">SAR03_25950</name>
</gene>
<protein>
    <submittedName>
        <fullName evidence="2">Protein of uncharacterized function (DUF1140)</fullName>
    </submittedName>
</protein>
<dbReference type="EMBL" id="BKAV01000061">
    <property type="protein sequence ID" value="GEQ01558.1"/>
    <property type="molecule type" value="Genomic_DNA"/>
</dbReference>
<evidence type="ECO:0000313" key="1">
    <source>
        <dbReference type="EMBL" id="GEQ01558.1"/>
    </source>
</evidence>
<evidence type="ECO:0000313" key="3">
    <source>
        <dbReference type="Proteomes" id="UP000254956"/>
    </source>
</evidence>
<dbReference type="AlphaFoldDB" id="A0A380CHZ6"/>
<dbReference type="EMBL" id="UGZE01000001">
    <property type="protein sequence ID" value="SUJ20870.1"/>
    <property type="molecule type" value="Genomic_DNA"/>
</dbReference>
<accession>A0A380CHZ6</accession>
<evidence type="ECO:0000313" key="2">
    <source>
        <dbReference type="EMBL" id="SUJ20870.1"/>
    </source>
</evidence>
<keyword evidence="4" id="KW-1185">Reference proteome</keyword>
<dbReference type="OrthoDB" id="2242786at2"/>
<proteinExistence type="predicted"/>
<dbReference type="Pfam" id="PF06600">
    <property type="entry name" value="DUF1140"/>
    <property type="match status" value="1"/>
</dbReference>
<sequence>MTPNELLLRHAGVIVKSLLQQLDKAYKRFLKFSDTSLTAEVGTSRHWSAVRGMEQSQEEMDSYIEQLLAMDELTQWSRKLHQDRYNFVEKYDIAMDKYRGVVTNENQN</sequence>
<dbReference type="RefSeq" id="WP_115291402.1">
    <property type="nucleotide sequence ID" value="NZ_BKAV01000061.1"/>
</dbReference>
<organism evidence="2 3">
    <name type="scientific">Staphylococcus arlettae</name>
    <dbReference type="NCBI Taxonomy" id="29378"/>
    <lineage>
        <taxon>Bacteria</taxon>
        <taxon>Bacillati</taxon>
        <taxon>Bacillota</taxon>
        <taxon>Bacilli</taxon>
        <taxon>Bacillales</taxon>
        <taxon>Staphylococcaceae</taxon>
        <taxon>Staphylococcus</taxon>
    </lineage>
</organism>
<dbReference type="Proteomes" id="UP000254956">
    <property type="component" value="Unassembled WGS sequence"/>
</dbReference>
<reference evidence="1 4" key="2">
    <citation type="submission" date="2019-07" db="EMBL/GenBank/DDBJ databases">
        <title>Whole genome shotgun sequence of Staphylococcus arlettae NBRC 109765.</title>
        <authorList>
            <person name="Hosoyama A."/>
            <person name="Uohara A."/>
            <person name="Ohji S."/>
            <person name="Ichikawa N."/>
        </authorList>
    </citation>
    <scope>NUCLEOTIDE SEQUENCE [LARGE SCALE GENOMIC DNA]</scope>
    <source>
        <strain evidence="1 4">NBRC 109765</strain>
    </source>
</reference>